<gene>
    <name evidence="2" type="ORF">CGZ94_07140</name>
</gene>
<comment type="caution">
    <text evidence="2">The sequence shown here is derived from an EMBL/GenBank/DDBJ whole genome shotgun (WGS) entry which is preliminary data.</text>
</comment>
<sequence length="71" mass="7858">MRVLSYLIAGLLCYGGLGWLLDRWLQTSFLMPIGLVLGAGLGVYIVIRRMSHEQSETATDGKSTTTGKERR</sequence>
<evidence type="ECO:0000313" key="3">
    <source>
        <dbReference type="Proteomes" id="UP000215896"/>
    </source>
</evidence>
<dbReference type="InterPro" id="IPR032820">
    <property type="entry name" value="ATPase_put"/>
</dbReference>
<dbReference type="EMBL" id="NMVO01000012">
    <property type="protein sequence ID" value="OYO14805.1"/>
    <property type="molecule type" value="Genomic_DNA"/>
</dbReference>
<accession>A0A255GG54</accession>
<organism evidence="2 3">
    <name type="scientific">Enemella evansiae</name>
    <dbReference type="NCBI Taxonomy" id="2016499"/>
    <lineage>
        <taxon>Bacteria</taxon>
        <taxon>Bacillati</taxon>
        <taxon>Actinomycetota</taxon>
        <taxon>Actinomycetes</taxon>
        <taxon>Propionibacteriales</taxon>
        <taxon>Propionibacteriaceae</taxon>
        <taxon>Enemella</taxon>
    </lineage>
</organism>
<keyword evidence="1" id="KW-0472">Membrane</keyword>
<keyword evidence="3" id="KW-1185">Reference proteome</keyword>
<protein>
    <recommendedName>
        <fullName evidence="4">AtpZ/AtpI family protein</fullName>
    </recommendedName>
</protein>
<dbReference type="AlphaFoldDB" id="A0A255GG54"/>
<evidence type="ECO:0000256" key="1">
    <source>
        <dbReference type="SAM" id="Phobius"/>
    </source>
</evidence>
<dbReference type="OrthoDB" id="5193039at2"/>
<reference evidence="2 3" key="1">
    <citation type="submission" date="2017-07" db="EMBL/GenBank/DDBJ databases">
        <title>Draft whole genome sequences of clinical Proprionibacteriaceae strains.</title>
        <authorList>
            <person name="Bernier A.-M."/>
            <person name="Bernard K."/>
            <person name="Domingo M.-C."/>
        </authorList>
    </citation>
    <scope>NUCLEOTIDE SEQUENCE [LARGE SCALE GENOMIC DNA]</scope>
    <source>
        <strain evidence="2 3">NML 030167</strain>
    </source>
</reference>
<feature type="transmembrane region" description="Helical" evidence="1">
    <location>
        <begin position="28"/>
        <end position="47"/>
    </location>
</feature>
<evidence type="ECO:0008006" key="4">
    <source>
        <dbReference type="Google" id="ProtNLM"/>
    </source>
</evidence>
<keyword evidence="1" id="KW-0812">Transmembrane</keyword>
<dbReference type="Pfam" id="PF09527">
    <property type="entry name" value="ATPase_gene1"/>
    <property type="match status" value="1"/>
</dbReference>
<proteinExistence type="predicted"/>
<dbReference type="Proteomes" id="UP000215896">
    <property type="component" value="Unassembled WGS sequence"/>
</dbReference>
<evidence type="ECO:0000313" key="2">
    <source>
        <dbReference type="EMBL" id="OYO14805.1"/>
    </source>
</evidence>
<keyword evidence="1" id="KW-1133">Transmembrane helix</keyword>
<name>A0A255GG54_9ACTN</name>